<keyword evidence="3" id="KW-1185">Reference proteome</keyword>
<dbReference type="AlphaFoldDB" id="A0A919ENF1"/>
<reference evidence="2" key="2">
    <citation type="submission" date="2020-09" db="EMBL/GenBank/DDBJ databases">
        <authorList>
            <person name="Sun Q."/>
            <person name="Ohkuma M."/>
        </authorList>
    </citation>
    <scope>NUCLEOTIDE SEQUENCE</scope>
    <source>
        <strain evidence="2">JCM 4122</strain>
    </source>
</reference>
<evidence type="ECO:0000313" key="2">
    <source>
        <dbReference type="EMBL" id="GHG06326.1"/>
    </source>
</evidence>
<evidence type="ECO:0000256" key="1">
    <source>
        <dbReference type="SAM" id="MobiDB-lite"/>
    </source>
</evidence>
<gene>
    <name evidence="2" type="ORF">GCM10017667_41880</name>
</gene>
<organism evidence="2 3">
    <name type="scientific">Streptomyces filamentosus</name>
    <name type="common">Streptomyces roseosporus</name>
    <dbReference type="NCBI Taxonomy" id="67294"/>
    <lineage>
        <taxon>Bacteria</taxon>
        <taxon>Bacillati</taxon>
        <taxon>Actinomycetota</taxon>
        <taxon>Actinomycetes</taxon>
        <taxon>Kitasatosporales</taxon>
        <taxon>Streptomycetaceae</taxon>
        <taxon>Streptomyces</taxon>
    </lineage>
</organism>
<reference evidence="2" key="1">
    <citation type="journal article" date="2014" name="Int. J. Syst. Evol. Microbiol.">
        <title>Complete genome sequence of Corynebacterium casei LMG S-19264T (=DSM 44701T), isolated from a smear-ripened cheese.</title>
        <authorList>
            <consortium name="US DOE Joint Genome Institute (JGI-PGF)"/>
            <person name="Walter F."/>
            <person name="Albersmeier A."/>
            <person name="Kalinowski J."/>
            <person name="Ruckert C."/>
        </authorList>
    </citation>
    <scope>NUCLEOTIDE SEQUENCE</scope>
    <source>
        <strain evidence="2">JCM 4122</strain>
    </source>
</reference>
<sequence>MQVRLDTGLGPVPQTAPGRHPGPAHRLRGDVTPHDTGPQPAHDAGESRSVGNRQPPRVAMAPFGAGCSSGATLPTRTAECKIHGSAHSETTGRGEVPDEAPRVTAAVDAPGERCGKIEPLCRVGTVTVPPIDPRAARPGVPPTRSSVVVAALGSCSFGFSGTA</sequence>
<accession>A0A919ENF1</accession>
<feature type="region of interest" description="Disordered" evidence="1">
    <location>
        <begin position="1"/>
        <end position="63"/>
    </location>
</feature>
<dbReference type="Proteomes" id="UP000632849">
    <property type="component" value="Unassembled WGS sequence"/>
</dbReference>
<evidence type="ECO:0000313" key="3">
    <source>
        <dbReference type="Proteomes" id="UP000632849"/>
    </source>
</evidence>
<proteinExistence type="predicted"/>
<comment type="caution">
    <text evidence="2">The sequence shown here is derived from an EMBL/GenBank/DDBJ whole genome shotgun (WGS) entry which is preliminary data.</text>
</comment>
<protein>
    <submittedName>
        <fullName evidence="2">Uncharacterized protein</fullName>
    </submittedName>
</protein>
<name>A0A919ENF1_STRFL</name>
<dbReference type="EMBL" id="BNBE01000002">
    <property type="protein sequence ID" value="GHG06326.1"/>
    <property type="molecule type" value="Genomic_DNA"/>
</dbReference>